<comment type="caution">
    <text evidence="1">The sequence shown here is derived from an EMBL/GenBank/DDBJ whole genome shotgun (WGS) entry which is preliminary data.</text>
</comment>
<proteinExistence type="predicted"/>
<evidence type="ECO:0000313" key="1">
    <source>
        <dbReference type="EMBL" id="KAK6749323.1"/>
    </source>
</evidence>
<accession>A0ABR1DFR7</accession>
<sequence>MAPVSSRYQQPTGMPYANPGHFGGKFRIADGIKFNTNSHFYKASPIEYFGSRYPSLFEVKHRKLSVSSHQ</sequence>
<organism evidence="1 2">
    <name type="scientific">Necator americanus</name>
    <name type="common">Human hookworm</name>
    <dbReference type="NCBI Taxonomy" id="51031"/>
    <lineage>
        <taxon>Eukaryota</taxon>
        <taxon>Metazoa</taxon>
        <taxon>Ecdysozoa</taxon>
        <taxon>Nematoda</taxon>
        <taxon>Chromadorea</taxon>
        <taxon>Rhabditida</taxon>
        <taxon>Rhabditina</taxon>
        <taxon>Rhabditomorpha</taxon>
        <taxon>Strongyloidea</taxon>
        <taxon>Ancylostomatidae</taxon>
        <taxon>Bunostominae</taxon>
        <taxon>Necator</taxon>
    </lineage>
</organism>
<dbReference type="EMBL" id="JAVFWL010000004">
    <property type="protein sequence ID" value="KAK6749323.1"/>
    <property type="molecule type" value="Genomic_DNA"/>
</dbReference>
<protein>
    <submittedName>
        <fullName evidence="1">Uncharacterized protein</fullName>
    </submittedName>
</protein>
<keyword evidence="2" id="KW-1185">Reference proteome</keyword>
<name>A0ABR1DFR7_NECAM</name>
<gene>
    <name evidence="1" type="primary">Necator_chrIV.g15040</name>
    <name evidence="1" type="ORF">RB195_001745</name>
</gene>
<dbReference type="Proteomes" id="UP001303046">
    <property type="component" value="Unassembled WGS sequence"/>
</dbReference>
<evidence type="ECO:0000313" key="2">
    <source>
        <dbReference type="Proteomes" id="UP001303046"/>
    </source>
</evidence>
<reference evidence="1 2" key="1">
    <citation type="submission" date="2023-08" db="EMBL/GenBank/DDBJ databases">
        <title>A Necator americanus chromosomal reference genome.</title>
        <authorList>
            <person name="Ilik V."/>
            <person name="Petrzelkova K.J."/>
            <person name="Pardy F."/>
            <person name="Fuh T."/>
            <person name="Niatou-Singa F.S."/>
            <person name="Gouil Q."/>
            <person name="Baker L."/>
            <person name="Ritchie M.E."/>
            <person name="Jex A.R."/>
            <person name="Gazzola D."/>
            <person name="Li H."/>
            <person name="Toshio Fujiwara R."/>
            <person name="Zhan B."/>
            <person name="Aroian R.V."/>
            <person name="Pafco B."/>
            <person name="Schwarz E.M."/>
        </authorList>
    </citation>
    <scope>NUCLEOTIDE SEQUENCE [LARGE SCALE GENOMIC DNA]</scope>
    <source>
        <strain evidence="1 2">Aroian</strain>
        <tissue evidence="1">Whole animal</tissue>
    </source>
</reference>